<gene>
    <name evidence="5" type="ORF">EYS09_22495</name>
</gene>
<dbReference type="EMBL" id="SIXH01000221">
    <property type="protein sequence ID" value="TBO57478.1"/>
    <property type="molecule type" value="Genomic_DNA"/>
</dbReference>
<sequence length="364" mass="38573">MSVPASALHGGATDAALAHIRTSDASGVLVRPGQLDGWEPLARIAVACLVTAEEAGRLDDERVETLIAASPQELDGVRAAAGDRAVGVRCEITDGDTMNEAASLCGTADVLVAAFADETDIPLELLLARAQGTRTQVYKQLLTSAETASVAGVLETGPAGLVIGAGHLADLDKAAAVLRAERHAQLDLVPLEVVRSKPVGMGYRGCIDTTHLFDGDEGMIIGSTSSGGIFVCAEVHHLPYINLRPFRVNAGAVHSYVFGTETMAYITDLAAGEKCYVVNPGGRFREAMVGRIKVELRPMRLVEARYGDTTVNAFLQDDWHVRVMSAEGKPLNLTEVVPGTLLLGRITEPGRHVGIKVDEEISEF</sequence>
<name>A0A4Q9HR79_STRKA</name>
<dbReference type="GO" id="GO:0016491">
    <property type="term" value="F:oxidoreductase activity"/>
    <property type="evidence" value="ECO:0007669"/>
    <property type="project" value="InterPro"/>
</dbReference>
<dbReference type="InterPro" id="IPR002812">
    <property type="entry name" value="DHQS"/>
</dbReference>
<dbReference type="Pfam" id="PF01959">
    <property type="entry name" value="DHQS"/>
    <property type="match status" value="1"/>
</dbReference>
<protein>
    <submittedName>
        <fullName evidence="5">3-dehydroquinate synthase</fullName>
    </submittedName>
</protein>
<evidence type="ECO:0000256" key="2">
    <source>
        <dbReference type="ARBA" id="ARBA00023141"/>
    </source>
</evidence>
<dbReference type="InterPro" id="IPR030960">
    <property type="entry name" value="DHQS/DOIS_N"/>
</dbReference>
<evidence type="ECO:0000256" key="1">
    <source>
        <dbReference type="ARBA" id="ARBA00022605"/>
    </source>
</evidence>
<proteinExistence type="predicted"/>
<dbReference type="PANTHER" id="PTHR33563:SF1">
    <property type="entry name" value="3-DEHYDROQUINATE SYNTHASE"/>
    <property type="match status" value="1"/>
</dbReference>
<dbReference type="PANTHER" id="PTHR33563">
    <property type="match status" value="1"/>
</dbReference>
<organism evidence="5 6">
    <name type="scientific">Streptomyces kasugaensis</name>
    <dbReference type="NCBI Taxonomy" id="1946"/>
    <lineage>
        <taxon>Bacteria</taxon>
        <taxon>Bacillati</taxon>
        <taxon>Actinomycetota</taxon>
        <taxon>Actinomycetes</taxon>
        <taxon>Kitasatosporales</taxon>
        <taxon>Streptomycetaceae</taxon>
        <taxon>Streptomyces</taxon>
    </lineage>
</organism>
<accession>A0A4Q9HR79</accession>
<dbReference type="Pfam" id="PF26558">
    <property type="entry name" value="DHQS_2nd"/>
    <property type="match status" value="1"/>
</dbReference>
<dbReference type="GO" id="GO:0003856">
    <property type="term" value="F:3-dehydroquinate synthase activity"/>
    <property type="evidence" value="ECO:0007669"/>
    <property type="project" value="InterPro"/>
</dbReference>
<dbReference type="InterPro" id="IPR056179">
    <property type="entry name" value="DHQS_C"/>
</dbReference>
<reference evidence="5 6" key="1">
    <citation type="submission" date="2019-02" db="EMBL/GenBank/DDBJ databases">
        <title>Draft Genome Sequence of Streptomyces sp. AM-2504, identified by 16S rRNA comparative analysis as a Streptomyces Kasugaensis strain.</title>
        <authorList>
            <person name="Napolioni V."/>
            <person name="Giuliodori A.M."/>
            <person name="Spurio R."/>
            <person name="Fabbretti A."/>
        </authorList>
    </citation>
    <scope>NUCLEOTIDE SEQUENCE [LARGE SCALE GENOMIC DNA]</scope>
    <source>
        <strain evidence="5 6">AM-2504</strain>
    </source>
</reference>
<evidence type="ECO:0000313" key="6">
    <source>
        <dbReference type="Proteomes" id="UP000292452"/>
    </source>
</evidence>
<keyword evidence="2" id="KW-0057">Aromatic amino acid biosynthesis</keyword>
<feature type="domain" description="3-dehydroquinate synthase N-terminal" evidence="3">
    <location>
        <begin position="25"/>
        <end position="175"/>
    </location>
</feature>
<evidence type="ECO:0000259" key="4">
    <source>
        <dbReference type="Pfam" id="PF26558"/>
    </source>
</evidence>
<feature type="domain" description="3-dehydroquinate synthase C-terminal" evidence="4">
    <location>
        <begin position="191"/>
        <end position="363"/>
    </location>
</feature>
<dbReference type="GO" id="GO:0009073">
    <property type="term" value="P:aromatic amino acid family biosynthetic process"/>
    <property type="evidence" value="ECO:0007669"/>
    <property type="project" value="UniProtKB-KW"/>
</dbReference>
<keyword evidence="6" id="KW-1185">Reference proteome</keyword>
<dbReference type="Proteomes" id="UP000292452">
    <property type="component" value="Unassembled WGS sequence"/>
</dbReference>
<comment type="caution">
    <text evidence="5">The sequence shown here is derived from an EMBL/GenBank/DDBJ whole genome shotgun (WGS) entry which is preliminary data.</text>
</comment>
<evidence type="ECO:0000313" key="5">
    <source>
        <dbReference type="EMBL" id="TBO57478.1"/>
    </source>
</evidence>
<keyword evidence="1" id="KW-0028">Amino-acid biosynthesis</keyword>
<dbReference type="AlphaFoldDB" id="A0A4Q9HR79"/>
<dbReference type="GO" id="GO:0008652">
    <property type="term" value="P:amino acid biosynthetic process"/>
    <property type="evidence" value="ECO:0007669"/>
    <property type="project" value="UniProtKB-KW"/>
</dbReference>
<evidence type="ECO:0000259" key="3">
    <source>
        <dbReference type="Pfam" id="PF01959"/>
    </source>
</evidence>